<reference evidence="2" key="1">
    <citation type="submission" date="2021-08" db="EMBL/GenBank/DDBJ databases">
        <title>Genome of a novel bacterium of the phylum Verrucomicrobia, Oleiharenicola sp. KSB-15.</title>
        <authorList>
            <person name="Chung J.-H."/>
            <person name="Ahn J.-H."/>
            <person name="Yoon Y."/>
            <person name="Kim D.-Y."/>
            <person name="An S.-H."/>
            <person name="Park I."/>
            <person name="Yeon J."/>
        </authorList>
    </citation>
    <scope>NUCLEOTIDE SEQUENCE</scope>
    <source>
        <strain evidence="2">KSB-15</strain>
    </source>
</reference>
<keyword evidence="1" id="KW-0812">Transmembrane</keyword>
<keyword evidence="3" id="KW-1185">Reference proteome</keyword>
<dbReference type="EMBL" id="CP080507">
    <property type="protein sequence ID" value="QYM79465.1"/>
    <property type="molecule type" value="Genomic_DNA"/>
</dbReference>
<feature type="transmembrane region" description="Helical" evidence="1">
    <location>
        <begin position="30"/>
        <end position="48"/>
    </location>
</feature>
<organism evidence="2 3">
    <name type="scientific">Horticoccus luteus</name>
    <dbReference type="NCBI Taxonomy" id="2862869"/>
    <lineage>
        <taxon>Bacteria</taxon>
        <taxon>Pseudomonadati</taxon>
        <taxon>Verrucomicrobiota</taxon>
        <taxon>Opitutia</taxon>
        <taxon>Opitutales</taxon>
        <taxon>Opitutaceae</taxon>
        <taxon>Horticoccus</taxon>
    </lineage>
</organism>
<evidence type="ECO:0000256" key="1">
    <source>
        <dbReference type="SAM" id="Phobius"/>
    </source>
</evidence>
<evidence type="ECO:0000313" key="2">
    <source>
        <dbReference type="EMBL" id="QYM79465.1"/>
    </source>
</evidence>
<dbReference type="Proteomes" id="UP000825051">
    <property type="component" value="Chromosome"/>
</dbReference>
<dbReference type="RefSeq" id="WP_220163370.1">
    <property type="nucleotide sequence ID" value="NZ_CP080507.1"/>
</dbReference>
<sequence>MAHIFLALYLIVVGLSVLFGLALPAWIHGLLALIAGILLLAERFGLGVRRKL</sequence>
<gene>
    <name evidence="2" type="ORF">K0B96_02285</name>
</gene>
<keyword evidence="1" id="KW-0472">Membrane</keyword>
<keyword evidence="1" id="KW-1133">Transmembrane helix</keyword>
<name>A0A8F9XHL7_9BACT</name>
<protein>
    <submittedName>
        <fullName evidence="2">Uncharacterized protein</fullName>
    </submittedName>
</protein>
<dbReference type="AlphaFoldDB" id="A0A8F9XHL7"/>
<proteinExistence type="predicted"/>
<evidence type="ECO:0000313" key="3">
    <source>
        <dbReference type="Proteomes" id="UP000825051"/>
    </source>
</evidence>
<dbReference type="KEGG" id="ole:K0B96_02285"/>
<accession>A0A8F9XHL7</accession>